<feature type="domain" description="SOCS box" evidence="9">
    <location>
        <begin position="204"/>
        <end position="250"/>
    </location>
</feature>
<dbReference type="PRINTS" id="PR00449">
    <property type="entry name" value="RASTRNSFRMNG"/>
</dbReference>
<protein>
    <recommendedName>
        <fullName evidence="9">SOCS box domain-containing protein</fullName>
    </recommendedName>
</protein>
<keyword evidence="4" id="KW-0547">Nucleotide-binding</keyword>
<keyword evidence="5" id="KW-0460">Magnesium</keyword>
<dbReference type="EMBL" id="JABSTR010000008">
    <property type="protein sequence ID" value="KAH9377938.1"/>
    <property type="molecule type" value="Genomic_DNA"/>
</dbReference>
<evidence type="ECO:0000256" key="5">
    <source>
        <dbReference type="ARBA" id="ARBA00022842"/>
    </source>
</evidence>
<dbReference type="InterPro" id="IPR001496">
    <property type="entry name" value="SOCS_box"/>
</dbReference>
<dbReference type="OrthoDB" id="6339763at2759"/>
<dbReference type="GO" id="GO:0035556">
    <property type="term" value="P:intracellular signal transduction"/>
    <property type="evidence" value="ECO:0007669"/>
    <property type="project" value="InterPro"/>
</dbReference>
<keyword evidence="6" id="KW-0342">GTP-binding</keyword>
<evidence type="ECO:0000256" key="1">
    <source>
        <dbReference type="ARBA" id="ARBA00001946"/>
    </source>
</evidence>
<organism evidence="10 11">
    <name type="scientific">Haemaphysalis longicornis</name>
    <name type="common">Bush tick</name>
    <dbReference type="NCBI Taxonomy" id="44386"/>
    <lineage>
        <taxon>Eukaryota</taxon>
        <taxon>Metazoa</taxon>
        <taxon>Ecdysozoa</taxon>
        <taxon>Arthropoda</taxon>
        <taxon>Chelicerata</taxon>
        <taxon>Arachnida</taxon>
        <taxon>Acari</taxon>
        <taxon>Parasitiformes</taxon>
        <taxon>Ixodida</taxon>
        <taxon>Ixodoidea</taxon>
        <taxon>Ixodidae</taxon>
        <taxon>Haemaphysalinae</taxon>
        <taxon>Haemaphysalis</taxon>
    </lineage>
</organism>
<dbReference type="PROSITE" id="PS51419">
    <property type="entry name" value="RAB"/>
    <property type="match status" value="1"/>
</dbReference>
<keyword evidence="8" id="KW-0636">Prenylation</keyword>
<dbReference type="FunFam" id="3.40.50.300:FF:001149">
    <property type="entry name" value="Rab40, isoform A"/>
    <property type="match status" value="1"/>
</dbReference>
<evidence type="ECO:0000256" key="7">
    <source>
        <dbReference type="ARBA" id="ARBA00023139"/>
    </source>
</evidence>
<dbReference type="PANTHER" id="PTHR47980">
    <property type="entry name" value="LD44762P"/>
    <property type="match status" value="1"/>
</dbReference>
<gene>
    <name evidence="10" type="ORF">HPB48_019789</name>
</gene>
<dbReference type="GO" id="GO:0046872">
    <property type="term" value="F:metal ion binding"/>
    <property type="evidence" value="ECO:0007669"/>
    <property type="project" value="UniProtKB-KW"/>
</dbReference>
<dbReference type="Gene3D" id="3.40.50.300">
    <property type="entry name" value="P-loop containing nucleotide triphosphate hydrolases"/>
    <property type="match status" value="1"/>
</dbReference>
<dbReference type="PROSITE" id="PS51421">
    <property type="entry name" value="RAS"/>
    <property type="match status" value="1"/>
</dbReference>
<dbReference type="PROSITE" id="PS50225">
    <property type="entry name" value="SOCS"/>
    <property type="match status" value="1"/>
</dbReference>
<dbReference type="SMART" id="SM00175">
    <property type="entry name" value="RAB"/>
    <property type="match status" value="1"/>
</dbReference>
<evidence type="ECO:0000313" key="11">
    <source>
        <dbReference type="Proteomes" id="UP000821853"/>
    </source>
</evidence>
<accession>A0A9J6GR86</accession>
<dbReference type="SMART" id="SM00253">
    <property type="entry name" value="SOCS"/>
    <property type="match status" value="1"/>
</dbReference>
<evidence type="ECO:0000256" key="2">
    <source>
        <dbReference type="ARBA" id="ARBA00006270"/>
    </source>
</evidence>
<dbReference type="SUPFAM" id="SSF158235">
    <property type="entry name" value="SOCS box-like"/>
    <property type="match status" value="1"/>
</dbReference>
<reference evidence="10 11" key="1">
    <citation type="journal article" date="2020" name="Cell">
        <title>Large-Scale Comparative Analyses of Tick Genomes Elucidate Their Genetic Diversity and Vector Capacities.</title>
        <authorList>
            <consortium name="Tick Genome and Microbiome Consortium (TIGMIC)"/>
            <person name="Jia N."/>
            <person name="Wang J."/>
            <person name="Shi W."/>
            <person name="Du L."/>
            <person name="Sun Y."/>
            <person name="Zhan W."/>
            <person name="Jiang J.F."/>
            <person name="Wang Q."/>
            <person name="Zhang B."/>
            <person name="Ji P."/>
            <person name="Bell-Sakyi L."/>
            <person name="Cui X.M."/>
            <person name="Yuan T.T."/>
            <person name="Jiang B.G."/>
            <person name="Yang W.F."/>
            <person name="Lam T.T."/>
            <person name="Chang Q.C."/>
            <person name="Ding S.J."/>
            <person name="Wang X.J."/>
            <person name="Zhu J.G."/>
            <person name="Ruan X.D."/>
            <person name="Zhao L."/>
            <person name="Wei J.T."/>
            <person name="Ye R.Z."/>
            <person name="Que T.C."/>
            <person name="Du C.H."/>
            <person name="Zhou Y.H."/>
            <person name="Cheng J.X."/>
            <person name="Dai P.F."/>
            <person name="Guo W.B."/>
            <person name="Han X.H."/>
            <person name="Huang E.J."/>
            <person name="Li L.F."/>
            <person name="Wei W."/>
            <person name="Gao Y.C."/>
            <person name="Liu J.Z."/>
            <person name="Shao H.Z."/>
            <person name="Wang X."/>
            <person name="Wang C.C."/>
            <person name="Yang T.C."/>
            <person name="Huo Q.B."/>
            <person name="Li W."/>
            <person name="Chen H.Y."/>
            <person name="Chen S.E."/>
            <person name="Zhou L.G."/>
            <person name="Ni X.B."/>
            <person name="Tian J.H."/>
            <person name="Sheng Y."/>
            <person name="Liu T."/>
            <person name="Pan Y.S."/>
            <person name="Xia L.Y."/>
            <person name="Li J."/>
            <person name="Zhao F."/>
            <person name="Cao W.C."/>
        </authorList>
    </citation>
    <scope>NUCLEOTIDE SEQUENCE [LARGE SCALE GENOMIC DNA]</scope>
    <source>
        <strain evidence="10">HaeL-2018</strain>
    </source>
</reference>
<dbReference type="VEuPathDB" id="VectorBase:HLOH_061043"/>
<evidence type="ECO:0000256" key="4">
    <source>
        <dbReference type="ARBA" id="ARBA00022741"/>
    </source>
</evidence>
<comment type="similarity">
    <text evidence="2">Belongs to the small GTPase superfamily. Rab family.</text>
</comment>
<name>A0A9J6GR86_HAELO</name>
<comment type="caution">
    <text evidence="10">The sequence shown here is derived from an EMBL/GenBank/DDBJ whole genome shotgun (WGS) entry which is preliminary data.</text>
</comment>
<dbReference type="SMART" id="SM00173">
    <property type="entry name" value="RAS"/>
    <property type="match status" value="1"/>
</dbReference>
<dbReference type="GO" id="GO:0003924">
    <property type="term" value="F:GTPase activity"/>
    <property type="evidence" value="ECO:0007669"/>
    <property type="project" value="InterPro"/>
</dbReference>
<dbReference type="InterPro" id="IPR050305">
    <property type="entry name" value="Small_GTPase_Rab"/>
</dbReference>
<dbReference type="GO" id="GO:0005525">
    <property type="term" value="F:GTP binding"/>
    <property type="evidence" value="ECO:0007669"/>
    <property type="project" value="UniProtKB-KW"/>
</dbReference>
<evidence type="ECO:0000259" key="9">
    <source>
        <dbReference type="PROSITE" id="PS50225"/>
    </source>
</evidence>
<keyword evidence="3" id="KW-0479">Metal-binding</keyword>
<dbReference type="AlphaFoldDB" id="A0A9J6GR86"/>
<evidence type="ECO:0000256" key="6">
    <source>
        <dbReference type="ARBA" id="ARBA00023134"/>
    </source>
</evidence>
<evidence type="ECO:0000313" key="10">
    <source>
        <dbReference type="EMBL" id="KAH9377938.1"/>
    </source>
</evidence>
<keyword evidence="7" id="KW-0449">Lipoprotein</keyword>
<dbReference type="SUPFAM" id="SSF52540">
    <property type="entry name" value="P-loop containing nucleoside triphosphate hydrolases"/>
    <property type="match status" value="1"/>
</dbReference>
<keyword evidence="11" id="KW-1185">Reference proteome</keyword>
<sequence>MEVALNGSAALAPVAAPVGTQGGGSVAARAYHYLLKFLRVGDSDGGKGEILGGLEDGALESPFGAPGRFASYRTTTVLLDGKRVRLHLWDTSVQGHFSTIIRLYSSGAQEILLVCDITTRWSFDALGRSLQEVERHAPGVSKVLLGNRLHLAFNREVGRQEAAEYAHKHGMSFFEVSFLCDFYVTESFVELSRMALRRNCMKHLWHSNRVLSLQELCSRFIVSCTSTSHRIEQRSLPPPLKSWLKSYFISCSA</sequence>
<dbReference type="Proteomes" id="UP000821853">
    <property type="component" value="Unassembled WGS sequence"/>
</dbReference>
<proteinExistence type="inferred from homology"/>
<dbReference type="InterPro" id="IPR036036">
    <property type="entry name" value="SOCS_box-like_dom_sf"/>
</dbReference>
<dbReference type="InterPro" id="IPR027417">
    <property type="entry name" value="P-loop_NTPase"/>
</dbReference>
<dbReference type="Pfam" id="PF00071">
    <property type="entry name" value="Ras"/>
    <property type="match status" value="1"/>
</dbReference>
<comment type="cofactor">
    <cofactor evidence="1">
        <name>Mg(2+)</name>
        <dbReference type="ChEBI" id="CHEBI:18420"/>
    </cofactor>
</comment>
<dbReference type="OMA" id="CKMKIVC"/>
<evidence type="ECO:0000256" key="3">
    <source>
        <dbReference type="ARBA" id="ARBA00022723"/>
    </source>
</evidence>
<evidence type="ECO:0000256" key="8">
    <source>
        <dbReference type="ARBA" id="ARBA00023289"/>
    </source>
</evidence>
<dbReference type="InterPro" id="IPR001806">
    <property type="entry name" value="Small_GTPase"/>
</dbReference>
<keyword evidence="7" id="KW-0564">Palmitate</keyword>